<dbReference type="SUPFAM" id="SSF47240">
    <property type="entry name" value="Ferritin-like"/>
    <property type="match status" value="1"/>
</dbReference>
<dbReference type="GO" id="GO:0046872">
    <property type="term" value="F:metal ion binding"/>
    <property type="evidence" value="ECO:0007669"/>
    <property type="project" value="InterPro"/>
</dbReference>
<organism evidence="3">
    <name type="scientific">candidate division WOR-3 bacterium</name>
    <dbReference type="NCBI Taxonomy" id="2052148"/>
    <lineage>
        <taxon>Bacteria</taxon>
        <taxon>Bacteria division WOR-3</taxon>
    </lineage>
</organism>
<dbReference type="InterPro" id="IPR003251">
    <property type="entry name" value="Rr_diiron-bd_dom"/>
</dbReference>
<reference evidence="3" key="1">
    <citation type="journal article" date="2020" name="mSystems">
        <title>Genome- and Community-Level Interaction Insights into Carbon Utilization and Element Cycling Functions of Hydrothermarchaeota in Hydrothermal Sediment.</title>
        <authorList>
            <person name="Zhou Z."/>
            <person name="Liu Y."/>
            <person name="Xu W."/>
            <person name="Pan J."/>
            <person name="Luo Z.H."/>
            <person name="Li M."/>
        </authorList>
    </citation>
    <scope>NUCLEOTIDE SEQUENCE [LARGE SCALE GENOMIC DNA]</scope>
    <source>
        <strain evidence="3">HyVt-102</strain>
    </source>
</reference>
<dbReference type="EMBL" id="DQWE01000025">
    <property type="protein sequence ID" value="HDI82259.1"/>
    <property type="molecule type" value="Genomic_DNA"/>
</dbReference>
<dbReference type="GO" id="GO:0016491">
    <property type="term" value="F:oxidoreductase activity"/>
    <property type="evidence" value="ECO:0007669"/>
    <property type="project" value="InterPro"/>
</dbReference>
<dbReference type="InterPro" id="IPR012347">
    <property type="entry name" value="Ferritin-like"/>
</dbReference>
<dbReference type="Gene3D" id="1.20.1260.10">
    <property type="match status" value="1"/>
</dbReference>
<sequence length="168" mass="19234">MKYVLELLKSALKAEKDALYKYLKFARDTKNISGKDMFIRLAMDEYGHAEIIQKELDHYGECGETVKTEIGSSDIEKLIPHIASSLIKGRGDTGLSDLDALRVALDLENDAIKTYREIYEKAEDLNIKEMAKRLLEMEEAHAELIQAEIDNIKRTGFWFDFGEISLEK</sequence>
<dbReference type="CDD" id="cd01045">
    <property type="entry name" value="Ferritin_like_AB"/>
    <property type="match status" value="1"/>
</dbReference>
<dbReference type="InterPro" id="IPR009078">
    <property type="entry name" value="Ferritin-like_SF"/>
</dbReference>
<accession>A0A7C0ZC83</accession>
<dbReference type="AlphaFoldDB" id="A0A7C0ZC83"/>
<dbReference type="PANTHER" id="PTHR33531:SF7">
    <property type="entry name" value="HYPOTHETICAL MEMBRANE PROTEIN, CONSERVED"/>
    <property type="match status" value="1"/>
</dbReference>
<feature type="domain" description="Rubrerythrin diiron-binding" evidence="2">
    <location>
        <begin position="6"/>
        <end position="147"/>
    </location>
</feature>
<dbReference type="PANTHER" id="PTHR33531">
    <property type="entry name" value="RUBRERYTHRIN SUBFAMILY"/>
    <property type="match status" value="1"/>
</dbReference>
<dbReference type="Pfam" id="PF02915">
    <property type="entry name" value="Rubrerythrin"/>
    <property type="match status" value="1"/>
</dbReference>
<evidence type="ECO:0000256" key="1">
    <source>
        <dbReference type="SAM" id="Coils"/>
    </source>
</evidence>
<proteinExistence type="predicted"/>
<evidence type="ECO:0000259" key="2">
    <source>
        <dbReference type="Pfam" id="PF02915"/>
    </source>
</evidence>
<feature type="coiled-coil region" evidence="1">
    <location>
        <begin position="127"/>
        <end position="155"/>
    </location>
</feature>
<comment type="caution">
    <text evidence="3">The sequence shown here is derived from an EMBL/GenBank/DDBJ whole genome shotgun (WGS) entry which is preliminary data.</text>
</comment>
<protein>
    <submittedName>
        <fullName evidence="3">Rubrerythrin</fullName>
    </submittedName>
</protein>
<keyword evidence="1" id="KW-0175">Coiled coil</keyword>
<evidence type="ECO:0000313" key="3">
    <source>
        <dbReference type="EMBL" id="HDI82259.1"/>
    </source>
</evidence>
<name>A0A7C0ZC83_UNCW3</name>
<gene>
    <name evidence="3" type="ORF">ENF18_00525</name>
</gene>
<dbReference type="Proteomes" id="UP000885847">
    <property type="component" value="Unassembled WGS sequence"/>
</dbReference>